<dbReference type="EC" id="2.7.13.3" evidence="2"/>
<dbReference type="CDD" id="cd00082">
    <property type="entry name" value="HisKA"/>
    <property type="match status" value="1"/>
</dbReference>
<protein>
    <recommendedName>
        <fullName evidence="2">histidine kinase</fullName>
        <ecNumber evidence="2">2.7.13.3</ecNumber>
    </recommendedName>
</protein>
<dbReference type="SMART" id="SM00387">
    <property type="entry name" value="HATPase_c"/>
    <property type="match status" value="1"/>
</dbReference>
<dbReference type="InterPro" id="IPR005467">
    <property type="entry name" value="His_kinase_dom"/>
</dbReference>
<dbReference type="EMBL" id="CP053452">
    <property type="protein sequence ID" value="QJW94853.1"/>
    <property type="molecule type" value="Genomic_DNA"/>
</dbReference>
<dbReference type="Proteomes" id="UP000503447">
    <property type="component" value="Chromosome"/>
</dbReference>
<evidence type="ECO:0000256" key="10">
    <source>
        <dbReference type="SAM" id="Phobius"/>
    </source>
</evidence>
<dbReference type="Gene3D" id="1.10.287.130">
    <property type="match status" value="1"/>
</dbReference>
<evidence type="ECO:0000256" key="6">
    <source>
        <dbReference type="ARBA" id="ARBA00022777"/>
    </source>
</evidence>
<dbReference type="PRINTS" id="PR00344">
    <property type="entry name" value="BCTRLSENSOR"/>
</dbReference>
<keyword evidence="7" id="KW-0067">ATP-binding</keyword>
<keyword evidence="10" id="KW-1133">Transmembrane helix</keyword>
<accession>A0A6M5YNI7</accession>
<dbReference type="PANTHER" id="PTHR43065:SF10">
    <property type="entry name" value="PEROXIDE STRESS-ACTIVATED HISTIDINE KINASE MAK3"/>
    <property type="match status" value="1"/>
</dbReference>
<dbReference type="SUPFAM" id="SSF47384">
    <property type="entry name" value="Homodimeric domain of signal transducing histidine kinase"/>
    <property type="match status" value="1"/>
</dbReference>
<organism evidence="12 13">
    <name type="scientific">Frigoriglobus tundricola</name>
    <dbReference type="NCBI Taxonomy" id="2774151"/>
    <lineage>
        <taxon>Bacteria</taxon>
        <taxon>Pseudomonadati</taxon>
        <taxon>Planctomycetota</taxon>
        <taxon>Planctomycetia</taxon>
        <taxon>Gemmatales</taxon>
        <taxon>Gemmataceae</taxon>
        <taxon>Frigoriglobus</taxon>
    </lineage>
</organism>
<gene>
    <name evidence="12" type="ORF">FTUN_2379</name>
</gene>
<evidence type="ECO:0000313" key="12">
    <source>
        <dbReference type="EMBL" id="QJW94853.1"/>
    </source>
</evidence>
<dbReference type="AlphaFoldDB" id="A0A6M5YNI7"/>
<evidence type="ECO:0000256" key="2">
    <source>
        <dbReference type="ARBA" id="ARBA00012438"/>
    </source>
</evidence>
<evidence type="ECO:0000256" key="4">
    <source>
        <dbReference type="ARBA" id="ARBA00022679"/>
    </source>
</evidence>
<keyword evidence="10" id="KW-0472">Membrane</keyword>
<dbReference type="Gene3D" id="3.30.565.10">
    <property type="entry name" value="Histidine kinase-like ATPase, C-terminal domain"/>
    <property type="match status" value="1"/>
</dbReference>
<evidence type="ECO:0000256" key="3">
    <source>
        <dbReference type="ARBA" id="ARBA00022553"/>
    </source>
</evidence>
<keyword evidence="10" id="KW-0812">Transmembrane</keyword>
<reference evidence="13" key="1">
    <citation type="submission" date="2020-05" db="EMBL/GenBank/DDBJ databases">
        <title>Frigoriglobus tundricola gen. nov., sp. nov., a psychrotolerant cellulolytic planctomycete of the family Gemmataceae with two divergent copies of 16S rRNA gene.</title>
        <authorList>
            <person name="Kulichevskaya I.S."/>
            <person name="Ivanova A.A."/>
            <person name="Naumoff D.G."/>
            <person name="Beletsky A.V."/>
            <person name="Rijpstra W.I.C."/>
            <person name="Sinninghe Damste J.S."/>
            <person name="Mardanov A.V."/>
            <person name="Ravin N.V."/>
            <person name="Dedysh S.N."/>
        </authorList>
    </citation>
    <scope>NUCLEOTIDE SEQUENCE [LARGE SCALE GENOMIC DNA]</scope>
    <source>
        <strain evidence="13">PL17</strain>
    </source>
</reference>
<evidence type="ECO:0000256" key="7">
    <source>
        <dbReference type="ARBA" id="ARBA00022840"/>
    </source>
</evidence>
<dbReference type="InterPro" id="IPR004358">
    <property type="entry name" value="Sig_transdc_His_kin-like_C"/>
</dbReference>
<keyword evidence="9" id="KW-0175">Coiled coil</keyword>
<dbReference type="Pfam" id="PF00512">
    <property type="entry name" value="HisKA"/>
    <property type="match status" value="1"/>
</dbReference>
<keyword evidence="4" id="KW-0808">Transferase</keyword>
<keyword evidence="13" id="KW-1185">Reference proteome</keyword>
<evidence type="ECO:0000256" key="1">
    <source>
        <dbReference type="ARBA" id="ARBA00000085"/>
    </source>
</evidence>
<feature type="coiled-coil region" evidence="9">
    <location>
        <begin position="235"/>
        <end position="262"/>
    </location>
</feature>
<dbReference type="InterPro" id="IPR003661">
    <property type="entry name" value="HisK_dim/P_dom"/>
</dbReference>
<dbReference type="PROSITE" id="PS51257">
    <property type="entry name" value="PROKAR_LIPOPROTEIN"/>
    <property type="match status" value="1"/>
</dbReference>
<name>A0A6M5YNI7_9BACT</name>
<evidence type="ECO:0000256" key="5">
    <source>
        <dbReference type="ARBA" id="ARBA00022741"/>
    </source>
</evidence>
<feature type="domain" description="Histidine kinase" evidence="11">
    <location>
        <begin position="271"/>
        <end position="479"/>
    </location>
</feature>
<dbReference type="InterPro" id="IPR003594">
    <property type="entry name" value="HATPase_dom"/>
</dbReference>
<comment type="catalytic activity">
    <reaction evidence="1">
        <text>ATP + protein L-histidine = ADP + protein N-phospho-L-histidine.</text>
        <dbReference type="EC" id="2.7.13.3"/>
    </reaction>
</comment>
<evidence type="ECO:0000259" key="11">
    <source>
        <dbReference type="PROSITE" id="PS50109"/>
    </source>
</evidence>
<dbReference type="InterPro" id="IPR036890">
    <property type="entry name" value="HATPase_C_sf"/>
</dbReference>
<keyword evidence="5" id="KW-0547">Nucleotide-binding</keyword>
<dbReference type="InterPro" id="IPR036097">
    <property type="entry name" value="HisK_dim/P_sf"/>
</dbReference>
<sequence>MLSGWRWQFVWPVVVATGCLVGLCTFVAVSLLHQQAAVHSALQGDLKVRRAAVELLECLKAILVLEQDQVKAVSALHNRAQNQLRILTSAADEPREQEEIARLAASFETYLKKWNALPSPATPGHDAAFRDARHVLEDEVLRHCQAVTGASGQRLDQATFEHERVLRQLAWGMAGVAVLGGVAGVVLGFGVAQGLSRSIRRLQVRVRDAAGKLDPNPPEIVLTGEGDFGDLHAQIDELAARIESVVQKLQQREREVLRAEQLAAVGQLAAGVGHEIRNPLTAIKMLVQAALADGVADALTLDDLRVMDEEIRRIEQSLQTFLDFARPPKVARHPVDLIGVVRAVTGLVRGRADRQRVAVTVDAPAAPVTLTADAGQLRQVLLNLCLNALDVMPTGGTLRIRVRAHAGGPVAVEVNDSGPGIGPSIMPRLFTPFVSSKDTGLGLGLVISKRIVEEHGGAIEAANRPGGGASFFLTLPRNEK</sequence>
<keyword evidence="3" id="KW-0597">Phosphoprotein</keyword>
<dbReference type="Pfam" id="PF02518">
    <property type="entry name" value="HATPase_c"/>
    <property type="match status" value="1"/>
</dbReference>
<evidence type="ECO:0000313" key="13">
    <source>
        <dbReference type="Proteomes" id="UP000503447"/>
    </source>
</evidence>
<keyword evidence="8" id="KW-0902">Two-component regulatory system</keyword>
<dbReference type="SMART" id="SM00388">
    <property type="entry name" value="HisKA"/>
    <property type="match status" value="1"/>
</dbReference>
<dbReference type="KEGG" id="ftj:FTUN_2379"/>
<feature type="transmembrane region" description="Helical" evidence="10">
    <location>
        <begin position="169"/>
        <end position="192"/>
    </location>
</feature>
<dbReference type="PROSITE" id="PS50109">
    <property type="entry name" value="HIS_KIN"/>
    <property type="match status" value="1"/>
</dbReference>
<dbReference type="SUPFAM" id="SSF55874">
    <property type="entry name" value="ATPase domain of HSP90 chaperone/DNA topoisomerase II/histidine kinase"/>
    <property type="match status" value="1"/>
</dbReference>
<evidence type="ECO:0000256" key="8">
    <source>
        <dbReference type="ARBA" id="ARBA00023012"/>
    </source>
</evidence>
<dbReference type="RefSeq" id="WP_171470764.1">
    <property type="nucleotide sequence ID" value="NZ_CP053452.2"/>
</dbReference>
<keyword evidence="6" id="KW-0418">Kinase</keyword>
<feature type="transmembrane region" description="Helical" evidence="10">
    <location>
        <begin position="9"/>
        <end position="32"/>
    </location>
</feature>
<proteinExistence type="predicted"/>
<dbReference type="PANTHER" id="PTHR43065">
    <property type="entry name" value="SENSOR HISTIDINE KINASE"/>
    <property type="match status" value="1"/>
</dbReference>
<evidence type="ECO:0000256" key="9">
    <source>
        <dbReference type="SAM" id="Coils"/>
    </source>
</evidence>
<dbReference type="GO" id="GO:0005524">
    <property type="term" value="F:ATP binding"/>
    <property type="evidence" value="ECO:0007669"/>
    <property type="project" value="UniProtKB-KW"/>
</dbReference>
<dbReference type="GO" id="GO:0000155">
    <property type="term" value="F:phosphorelay sensor kinase activity"/>
    <property type="evidence" value="ECO:0007669"/>
    <property type="project" value="InterPro"/>
</dbReference>